<organism evidence="3 4">
    <name type="scientific">Phytohabitans suffuscus</name>
    <dbReference type="NCBI Taxonomy" id="624315"/>
    <lineage>
        <taxon>Bacteria</taxon>
        <taxon>Bacillati</taxon>
        <taxon>Actinomycetota</taxon>
        <taxon>Actinomycetes</taxon>
        <taxon>Micromonosporales</taxon>
        <taxon>Micromonosporaceae</taxon>
    </lineage>
</organism>
<feature type="region of interest" description="Disordered" evidence="1">
    <location>
        <begin position="1"/>
        <end position="20"/>
    </location>
</feature>
<dbReference type="Proteomes" id="UP000503011">
    <property type="component" value="Chromosome"/>
</dbReference>
<evidence type="ECO:0000313" key="4">
    <source>
        <dbReference type="Proteomes" id="UP000503011"/>
    </source>
</evidence>
<dbReference type="EMBL" id="AP022871">
    <property type="protein sequence ID" value="BCB88813.1"/>
    <property type="molecule type" value="Genomic_DNA"/>
</dbReference>
<reference evidence="3 4" key="1">
    <citation type="submission" date="2020-03" db="EMBL/GenBank/DDBJ databases">
        <title>Whole genome shotgun sequence of Phytohabitans suffuscus NBRC 105367.</title>
        <authorList>
            <person name="Komaki H."/>
            <person name="Tamura T."/>
        </authorList>
    </citation>
    <scope>NUCLEOTIDE SEQUENCE [LARGE SCALE GENOMIC DNA]</scope>
    <source>
        <strain evidence="3 4">NBRC 105367</strain>
    </source>
</reference>
<name>A0A6F8YS48_9ACTN</name>
<feature type="domain" description="Methyltransferase" evidence="2">
    <location>
        <begin position="57"/>
        <end position="126"/>
    </location>
</feature>
<accession>A0A6F8YS48</accession>
<dbReference type="SUPFAM" id="SSF53335">
    <property type="entry name" value="S-adenosyl-L-methionine-dependent methyltransferases"/>
    <property type="match status" value="1"/>
</dbReference>
<keyword evidence="4" id="KW-1185">Reference proteome</keyword>
<dbReference type="InterPro" id="IPR041698">
    <property type="entry name" value="Methyltransf_25"/>
</dbReference>
<reference evidence="3 4" key="2">
    <citation type="submission" date="2020-03" db="EMBL/GenBank/DDBJ databases">
        <authorList>
            <person name="Ichikawa N."/>
            <person name="Kimura A."/>
            <person name="Kitahashi Y."/>
            <person name="Uohara A."/>
        </authorList>
    </citation>
    <scope>NUCLEOTIDE SEQUENCE [LARGE SCALE GENOMIC DNA]</scope>
    <source>
        <strain evidence="3 4">NBRC 105367</strain>
    </source>
</reference>
<dbReference type="AlphaFoldDB" id="A0A6F8YS48"/>
<evidence type="ECO:0000259" key="2">
    <source>
        <dbReference type="Pfam" id="PF13649"/>
    </source>
</evidence>
<dbReference type="KEGG" id="psuu:Psuf_061260"/>
<dbReference type="InterPro" id="IPR029063">
    <property type="entry name" value="SAM-dependent_MTases_sf"/>
</dbReference>
<dbReference type="Gene3D" id="3.40.50.150">
    <property type="entry name" value="Vaccinia Virus protein VP39"/>
    <property type="match status" value="1"/>
</dbReference>
<dbReference type="Pfam" id="PF13649">
    <property type="entry name" value="Methyltransf_25"/>
    <property type="match status" value="1"/>
</dbReference>
<protein>
    <recommendedName>
        <fullName evidence="2">Methyltransferase domain-containing protein</fullName>
    </recommendedName>
</protein>
<evidence type="ECO:0000313" key="3">
    <source>
        <dbReference type="EMBL" id="BCB88813.1"/>
    </source>
</evidence>
<proteinExistence type="predicted"/>
<dbReference type="CDD" id="cd02440">
    <property type="entry name" value="AdoMet_MTases"/>
    <property type="match status" value="1"/>
</dbReference>
<sequence length="152" mass="16550">MTQQSDAAPAGPSGDEDPAQFWENMYSQRRDNTGIRGSRVNPRLIEIVEPLPPGEALDLGCGAGGDALRLARQGWRVTAVDIATTAVEKLRSLAQAEGLGERVTAEQHNLARTFPAGTFHLVSAQYPHTPFTLPEHRYCGRPQRPCDPAADY</sequence>
<evidence type="ECO:0000256" key="1">
    <source>
        <dbReference type="SAM" id="MobiDB-lite"/>
    </source>
</evidence>
<gene>
    <name evidence="3" type="ORF">Psuf_061260</name>
</gene>